<dbReference type="InterPro" id="IPR043128">
    <property type="entry name" value="Rev_trsase/Diguanyl_cyclase"/>
</dbReference>
<accession>A0A9D1F306</accession>
<dbReference type="GO" id="GO:0003887">
    <property type="term" value="F:DNA-directed DNA polymerase activity"/>
    <property type="evidence" value="ECO:0007669"/>
    <property type="project" value="UniProtKB-KW"/>
</dbReference>
<evidence type="ECO:0000313" key="8">
    <source>
        <dbReference type="Proteomes" id="UP000823927"/>
    </source>
</evidence>
<dbReference type="SUPFAM" id="SSF56672">
    <property type="entry name" value="DNA/RNA polymerases"/>
    <property type="match status" value="1"/>
</dbReference>
<evidence type="ECO:0000256" key="5">
    <source>
        <dbReference type="ARBA" id="ARBA00022932"/>
    </source>
</evidence>
<dbReference type="GO" id="GO:0009432">
    <property type="term" value="P:SOS response"/>
    <property type="evidence" value="ECO:0007669"/>
    <property type="project" value="TreeGrafter"/>
</dbReference>
<dbReference type="InterPro" id="IPR001126">
    <property type="entry name" value="UmuC"/>
</dbReference>
<reference evidence="7" key="1">
    <citation type="submission" date="2020-10" db="EMBL/GenBank/DDBJ databases">
        <authorList>
            <person name="Gilroy R."/>
        </authorList>
    </citation>
    <scope>NUCLEOTIDE SEQUENCE</scope>
    <source>
        <strain evidence="7">CHK178-757</strain>
    </source>
</reference>
<dbReference type="Pfam" id="PF00817">
    <property type="entry name" value="IMS"/>
    <property type="match status" value="1"/>
</dbReference>
<dbReference type="Gene3D" id="3.30.70.270">
    <property type="match status" value="1"/>
</dbReference>
<keyword evidence="5" id="KW-0239">DNA-directed DNA polymerase</keyword>
<organism evidence="7 8">
    <name type="scientific">Candidatus Scybalocola faecigallinarum</name>
    <dbReference type="NCBI Taxonomy" id="2840941"/>
    <lineage>
        <taxon>Bacteria</taxon>
        <taxon>Bacillati</taxon>
        <taxon>Bacillota</taxon>
        <taxon>Clostridia</taxon>
        <taxon>Lachnospirales</taxon>
        <taxon>Lachnospiraceae</taxon>
        <taxon>Lachnospiraceae incertae sedis</taxon>
        <taxon>Candidatus Scybalocola (ex Gilroy et al. 2021)</taxon>
    </lineage>
</organism>
<keyword evidence="3" id="KW-0548">Nucleotidyltransferase</keyword>
<keyword evidence="5" id="KW-0808">Transferase</keyword>
<dbReference type="EMBL" id="DVIT01000005">
    <property type="protein sequence ID" value="HIS46187.1"/>
    <property type="molecule type" value="Genomic_DNA"/>
</dbReference>
<dbReference type="InterPro" id="IPR017961">
    <property type="entry name" value="DNA_pol_Y-fam_little_finger"/>
</dbReference>
<dbReference type="GO" id="GO:0042276">
    <property type="term" value="P:error-prone translesion synthesis"/>
    <property type="evidence" value="ECO:0007669"/>
    <property type="project" value="TreeGrafter"/>
</dbReference>
<dbReference type="GO" id="GO:0003684">
    <property type="term" value="F:damaged DNA binding"/>
    <property type="evidence" value="ECO:0007669"/>
    <property type="project" value="InterPro"/>
</dbReference>
<evidence type="ECO:0000256" key="3">
    <source>
        <dbReference type="ARBA" id="ARBA00022695"/>
    </source>
</evidence>
<name>A0A9D1F306_9FIRM</name>
<dbReference type="PANTHER" id="PTHR11076:SF35">
    <property type="entry name" value="DNA REPAIR PROTEIN HOMOLOG YOBH"/>
    <property type="match status" value="1"/>
</dbReference>
<evidence type="ECO:0000256" key="2">
    <source>
        <dbReference type="ARBA" id="ARBA00022457"/>
    </source>
</evidence>
<dbReference type="GO" id="GO:0008168">
    <property type="term" value="F:methyltransferase activity"/>
    <property type="evidence" value="ECO:0007669"/>
    <property type="project" value="UniProtKB-KW"/>
</dbReference>
<dbReference type="GO" id="GO:0006281">
    <property type="term" value="P:DNA repair"/>
    <property type="evidence" value="ECO:0007669"/>
    <property type="project" value="InterPro"/>
</dbReference>
<dbReference type="Gene3D" id="1.10.150.20">
    <property type="entry name" value="5' to 3' exonuclease, C-terminal subdomain"/>
    <property type="match status" value="1"/>
</dbReference>
<evidence type="ECO:0000313" key="7">
    <source>
        <dbReference type="EMBL" id="HIS46187.1"/>
    </source>
</evidence>
<dbReference type="InterPro" id="IPR043502">
    <property type="entry name" value="DNA/RNA_pol_sf"/>
</dbReference>
<evidence type="ECO:0000256" key="4">
    <source>
        <dbReference type="ARBA" id="ARBA00022763"/>
    </source>
</evidence>
<dbReference type="AlphaFoldDB" id="A0A9D1F306"/>
<dbReference type="InterPro" id="IPR050116">
    <property type="entry name" value="DNA_polymerase-Y"/>
</dbReference>
<dbReference type="Pfam" id="PF11799">
    <property type="entry name" value="IMS_C"/>
    <property type="match status" value="1"/>
</dbReference>
<evidence type="ECO:0000256" key="1">
    <source>
        <dbReference type="ARBA" id="ARBA00010945"/>
    </source>
</evidence>
<keyword evidence="2" id="KW-0515">Mutator protein</keyword>
<dbReference type="GO" id="GO:0032259">
    <property type="term" value="P:methylation"/>
    <property type="evidence" value="ECO:0007669"/>
    <property type="project" value="UniProtKB-KW"/>
</dbReference>
<keyword evidence="7" id="KW-0489">Methyltransferase</keyword>
<protein>
    <submittedName>
        <fullName evidence="7">DNA methylase</fullName>
    </submittedName>
</protein>
<reference evidence="7" key="2">
    <citation type="journal article" date="2021" name="PeerJ">
        <title>Extensive microbial diversity within the chicken gut microbiome revealed by metagenomics and culture.</title>
        <authorList>
            <person name="Gilroy R."/>
            <person name="Ravi A."/>
            <person name="Getino M."/>
            <person name="Pursley I."/>
            <person name="Horton D.L."/>
            <person name="Alikhan N.F."/>
            <person name="Baker D."/>
            <person name="Gharbi K."/>
            <person name="Hall N."/>
            <person name="Watson M."/>
            <person name="Adriaenssens E.M."/>
            <person name="Foster-Nyarko E."/>
            <person name="Jarju S."/>
            <person name="Secka A."/>
            <person name="Antonio M."/>
            <person name="Oren A."/>
            <person name="Chaudhuri R.R."/>
            <person name="La Ragione R."/>
            <person name="Hildebrand F."/>
            <person name="Pallen M.J."/>
        </authorList>
    </citation>
    <scope>NUCLEOTIDE SEQUENCE</scope>
    <source>
        <strain evidence="7">CHK178-757</strain>
    </source>
</reference>
<sequence length="530" mass="59262">MAQQASNIDSTERTYIAIDLKSYYASLECVERGLDPLTTNLVVADASRTEKTICLAVSPALKSYGIPGRPRLFQVSEKVREINAQRLSKAITAKKAVRDTHGKWTFSGSSYNNTELARDPSLMLDYIIAVPHMAHYLECSAKIYGIYLKYIAPEDIHVYSIDEVFMDVTAYLDTYGQTPRQLAQTIIKDVLDTTGITAAAGIGTNLYLAKVAMDIVAKHVAPDANGVRIAQLDETSYRRLLWTHEPITDFWRVGPGYAKKLYEHGLYTMGDIARCSIGKETDYYNEALLYKLFGINAELLIDHAWGYEPCTMAAIKAYKPENNSVGSGQVLKCPYDFNKTRLIVREMTELLVLDLVDKGLVTNQITLTVGYDTKNISSSGKTSGSSSYQGEITTDRYGRQIPKHAHGSKNLKNYSSSTKQITTAMDELYTEIIDPRLLVRRISITANHVLTEGEASQKQTYTQMELFPAKDAPSQSHTDELQSLEREKRMQKAILDIQKKFGKNAILKGMNLEDGAMTRERNNQIGGHRA</sequence>
<keyword evidence="4" id="KW-0227">DNA damage</keyword>
<dbReference type="Proteomes" id="UP000823927">
    <property type="component" value="Unassembled WGS sequence"/>
</dbReference>
<dbReference type="GO" id="GO:0005829">
    <property type="term" value="C:cytosol"/>
    <property type="evidence" value="ECO:0007669"/>
    <property type="project" value="TreeGrafter"/>
</dbReference>
<comment type="similarity">
    <text evidence="1">Belongs to the DNA polymerase type-Y family.</text>
</comment>
<gene>
    <name evidence="7" type="ORF">IAB46_01270</name>
</gene>
<dbReference type="PANTHER" id="PTHR11076">
    <property type="entry name" value="DNA REPAIR POLYMERASE UMUC / TRANSFERASE FAMILY MEMBER"/>
    <property type="match status" value="1"/>
</dbReference>
<comment type="caution">
    <text evidence="7">The sequence shown here is derived from an EMBL/GenBank/DDBJ whole genome shotgun (WGS) entry which is preliminary data.</text>
</comment>
<evidence type="ECO:0000259" key="6">
    <source>
        <dbReference type="PROSITE" id="PS50173"/>
    </source>
</evidence>
<proteinExistence type="inferred from homology"/>
<feature type="domain" description="UmuC" evidence="6">
    <location>
        <begin position="15"/>
        <end position="254"/>
    </location>
</feature>
<dbReference type="PROSITE" id="PS50173">
    <property type="entry name" value="UMUC"/>
    <property type="match status" value="1"/>
</dbReference>